<dbReference type="Pfam" id="PF00206">
    <property type="entry name" value="Lyase_1"/>
    <property type="match status" value="1"/>
</dbReference>
<dbReference type="GO" id="GO:0005829">
    <property type="term" value="C:cytosol"/>
    <property type="evidence" value="ECO:0007669"/>
    <property type="project" value="TreeGrafter"/>
</dbReference>
<dbReference type="PANTHER" id="PTHR43814:SF1">
    <property type="entry name" value="ARGININOSUCCINATE LYASE"/>
    <property type="match status" value="1"/>
</dbReference>
<organism evidence="3 4">
    <name type="scientific">Alkalihalophilus pseudofirmus</name>
    <name type="common">Bacillus pseudofirmus</name>
    <dbReference type="NCBI Taxonomy" id="79885"/>
    <lineage>
        <taxon>Bacteria</taxon>
        <taxon>Bacillati</taxon>
        <taxon>Bacillota</taxon>
        <taxon>Bacilli</taxon>
        <taxon>Bacillales</taxon>
        <taxon>Bacillaceae</taxon>
        <taxon>Alkalihalophilus</taxon>
    </lineage>
</organism>
<dbReference type="InterPro" id="IPR024083">
    <property type="entry name" value="Fumarase/histidase_N"/>
</dbReference>
<reference evidence="3" key="1">
    <citation type="submission" date="2023-10" db="EMBL/GenBank/DDBJ databases">
        <title>Screening of Alkalihalophilus pseudofirmusBZ-TG-HK211 and Its Alleviation of Salt Stress on Rapeseed Growth.</title>
        <authorList>
            <person name="Zhao B."/>
            <person name="Guo T."/>
        </authorList>
    </citation>
    <scope>NUCLEOTIDE SEQUENCE</scope>
    <source>
        <strain evidence="3">BZ-TG-HK211</strain>
    </source>
</reference>
<dbReference type="InterPro" id="IPR008948">
    <property type="entry name" value="L-Aspartase-like"/>
</dbReference>
<feature type="non-terminal residue" evidence="3">
    <location>
        <position position="119"/>
    </location>
</feature>
<dbReference type="Gene3D" id="1.20.200.10">
    <property type="entry name" value="Fumarase/aspartase (Central domain)"/>
    <property type="match status" value="1"/>
</dbReference>
<dbReference type="InterPro" id="IPR022761">
    <property type="entry name" value="Fumarate_lyase_N"/>
</dbReference>
<dbReference type="PANTHER" id="PTHR43814">
    <property type="entry name" value="ARGININOSUCCINATE LYASE"/>
    <property type="match status" value="1"/>
</dbReference>
<protein>
    <submittedName>
        <fullName evidence="3">Lyase family protein</fullName>
    </submittedName>
</protein>
<keyword evidence="1 3" id="KW-0456">Lyase</keyword>
<accession>A0AAJ2NS38</accession>
<gene>
    <name evidence="3" type="ORF">RYX45_20590</name>
</gene>
<dbReference type="Proteomes" id="UP001285636">
    <property type="component" value="Unassembled WGS sequence"/>
</dbReference>
<proteinExistence type="predicted"/>
<dbReference type="GO" id="GO:0004056">
    <property type="term" value="F:argininosuccinate lyase activity"/>
    <property type="evidence" value="ECO:0007669"/>
    <property type="project" value="InterPro"/>
</dbReference>
<dbReference type="AlphaFoldDB" id="A0AAJ2NS38"/>
<dbReference type="InterPro" id="IPR009049">
    <property type="entry name" value="Argininosuccinate_lyase"/>
</dbReference>
<evidence type="ECO:0000313" key="4">
    <source>
        <dbReference type="Proteomes" id="UP001285636"/>
    </source>
</evidence>
<evidence type="ECO:0000256" key="1">
    <source>
        <dbReference type="ARBA" id="ARBA00023239"/>
    </source>
</evidence>
<dbReference type="RefSeq" id="WP_323467803.1">
    <property type="nucleotide sequence ID" value="NZ_JAWJAY010000195.1"/>
</dbReference>
<evidence type="ECO:0000259" key="2">
    <source>
        <dbReference type="Pfam" id="PF00206"/>
    </source>
</evidence>
<dbReference type="Gene3D" id="1.10.275.10">
    <property type="entry name" value="Fumarase/aspartase (N-terminal domain)"/>
    <property type="match status" value="1"/>
</dbReference>
<dbReference type="GO" id="GO:0042450">
    <property type="term" value="P:L-arginine biosynthetic process via ornithine"/>
    <property type="evidence" value="ECO:0007669"/>
    <property type="project" value="InterPro"/>
</dbReference>
<dbReference type="SUPFAM" id="SSF48557">
    <property type="entry name" value="L-aspartase-like"/>
    <property type="match status" value="1"/>
</dbReference>
<name>A0AAJ2NS38_ALKPS</name>
<dbReference type="FunFam" id="1.10.275.10:FF:000002">
    <property type="entry name" value="Argininosuccinate lyase"/>
    <property type="match status" value="1"/>
</dbReference>
<sequence length="119" mass="13380">SFDQKLAKEDIAGSLAHVQMLGECGIIPKEDAETIKQGLLKIKEKVDGNEVEFLVEDEDIHMNIEKLLIEQIGPVGGKLHTGRSRNDQVATDMHLYLRTKTTEIIQLVREVQFSIIKQA</sequence>
<dbReference type="EMBL" id="JAWJAY010000195">
    <property type="protein sequence ID" value="MDV2887575.1"/>
    <property type="molecule type" value="Genomic_DNA"/>
</dbReference>
<comment type="caution">
    <text evidence="3">The sequence shown here is derived from an EMBL/GenBank/DDBJ whole genome shotgun (WGS) entry which is preliminary data.</text>
</comment>
<feature type="domain" description="Fumarate lyase N-terminal" evidence="2">
    <location>
        <begin position="2"/>
        <end position="115"/>
    </location>
</feature>
<evidence type="ECO:0000313" key="3">
    <source>
        <dbReference type="EMBL" id="MDV2887575.1"/>
    </source>
</evidence>
<feature type="non-terminal residue" evidence="3">
    <location>
        <position position="1"/>
    </location>
</feature>